<protein>
    <submittedName>
        <fullName evidence="1">Uncharacterized protein</fullName>
    </submittedName>
</protein>
<name>A0ACB9ZGE6_9PEZI</name>
<dbReference type="Proteomes" id="UP001497700">
    <property type="component" value="Unassembled WGS sequence"/>
</dbReference>
<evidence type="ECO:0000313" key="2">
    <source>
        <dbReference type="Proteomes" id="UP001497700"/>
    </source>
</evidence>
<sequence>MLGGLSGHSGSLLVVFSFFFLLPSPQYHLVFCPPTFHMGYLRSKENSPHRKAAGRFYPTKCLKSSRVLFEAMLGRRRKNLPGPF</sequence>
<reference evidence="1 2" key="1">
    <citation type="journal article" date="2022" name="New Phytol.">
        <title>Ecological generalism drives hyperdiversity of secondary metabolite gene clusters in xylarialean endophytes.</title>
        <authorList>
            <person name="Franco M.E.E."/>
            <person name="Wisecaver J.H."/>
            <person name="Arnold A.E."/>
            <person name="Ju Y.M."/>
            <person name="Slot J.C."/>
            <person name="Ahrendt S."/>
            <person name="Moore L.P."/>
            <person name="Eastman K.E."/>
            <person name="Scott K."/>
            <person name="Konkel Z."/>
            <person name="Mondo S.J."/>
            <person name="Kuo A."/>
            <person name="Hayes R.D."/>
            <person name="Haridas S."/>
            <person name="Andreopoulos B."/>
            <person name="Riley R."/>
            <person name="LaButti K."/>
            <person name="Pangilinan J."/>
            <person name="Lipzen A."/>
            <person name="Amirebrahimi M."/>
            <person name="Yan J."/>
            <person name="Adam C."/>
            <person name="Keymanesh K."/>
            <person name="Ng V."/>
            <person name="Louie K."/>
            <person name="Northen T."/>
            <person name="Drula E."/>
            <person name="Henrissat B."/>
            <person name="Hsieh H.M."/>
            <person name="Youens-Clark K."/>
            <person name="Lutzoni F."/>
            <person name="Miadlikowska J."/>
            <person name="Eastwood D.C."/>
            <person name="Hamelin R.C."/>
            <person name="Grigoriev I.V."/>
            <person name="U'Ren J.M."/>
        </authorList>
    </citation>
    <scope>NUCLEOTIDE SEQUENCE [LARGE SCALE GENOMIC DNA]</scope>
    <source>
        <strain evidence="1 2">CBS 119005</strain>
    </source>
</reference>
<organism evidence="1 2">
    <name type="scientific">Hypoxylon rubiginosum</name>
    <dbReference type="NCBI Taxonomy" id="110542"/>
    <lineage>
        <taxon>Eukaryota</taxon>
        <taxon>Fungi</taxon>
        <taxon>Dikarya</taxon>
        <taxon>Ascomycota</taxon>
        <taxon>Pezizomycotina</taxon>
        <taxon>Sordariomycetes</taxon>
        <taxon>Xylariomycetidae</taxon>
        <taxon>Xylariales</taxon>
        <taxon>Hypoxylaceae</taxon>
        <taxon>Hypoxylon</taxon>
    </lineage>
</organism>
<accession>A0ACB9ZGE6</accession>
<dbReference type="EMBL" id="MU393423">
    <property type="protein sequence ID" value="KAI4870726.1"/>
    <property type="molecule type" value="Genomic_DNA"/>
</dbReference>
<comment type="caution">
    <text evidence="1">The sequence shown here is derived from an EMBL/GenBank/DDBJ whole genome shotgun (WGS) entry which is preliminary data.</text>
</comment>
<proteinExistence type="predicted"/>
<evidence type="ECO:0000313" key="1">
    <source>
        <dbReference type="EMBL" id="KAI4870726.1"/>
    </source>
</evidence>
<gene>
    <name evidence="1" type="ORF">F4820DRAFT_403190</name>
</gene>
<keyword evidence="2" id="KW-1185">Reference proteome</keyword>